<sequence length="214" mass="23695">MKSNKQRRAEIKAHRLERAARAAARQRAHVDGRLVRGAIGQVAADTALLAANNNTYGLLPVYYVDKAFTCRDCDAEQVWTAKQQKWWYESMHGNINSTAVRCLRCRRARRARLHASQAPDGANLLGVQTMRLRALGAAAPNAEAAAELEAALQSKWWSLRTVAIQAMARWGDSERIGRLLALVAARPSGGRRYSTWERVAADTAAHALRETHAT</sequence>
<evidence type="ECO:0000259" key="1">
    <source>
        <dbReference type="Pfam" id="PF13451"/>
    </source>
</evidence>
<evidence type="ECO:0000313" key="2">
    <source>
        <dbReference type="EMBL" id="KIQ31161.1"/>
    </source>
</evidence>
<protein>
    <recommendedName>
        <fullName evidence="1">Probable zinc-binding domain-containing protein</fullName>
    </recommendedName>
</protein>
<dbReference type="InterPro" id="IPR025306">
    <property type="entry name" value="Zn-bnd_dom_prob"/>
</dbReference>
<proteinExistence type="predicted"/>
<evidence type="ECO:0000313" key="3">
    <source>
        <dbReference type="Proteomes" id="UP000032067"/>
    </source>
</evidence>
<dbReference type="OrthoDB" id="289270at2"/>
<dbReference type="EMBL" id="JXQQ01000037">
    <property type="protein sequence ID" value="KIQ31161.1"/>
    <property type="molecule type" value="Genomic_DNA"/>
</dbReference>
<reference evidence="2 3" key="1">
    <citation type="submission" date="2014-12" db="EMBL/GenBank/DDBJ databases">
        <title>16Stimator: statistical estimation of ribosomal gene copy numbers from draft genome assemblies.</title>
        <authorList>
            <person name="Perisin M.A."/>
            <person name="Vetter M."/>
            <person name="Gilbert J.A."/>
            <person name="Bergelson J."/>
        </authorList>
    </citation>
    <scope>NUCLEOTIDE SEQUENCE [LARGE SCALE GENOMIC DNA]</scope>
    <source>
        <strain evidence="2 3">MEDvA23</strain>
    </source>
</reference>
<dbReference type="AlphaFoldDB" id="A0A0D0MFR2"/>
<name>A0A0D0MFR2_VARPD</name>
<dbReference type="Pfam" id="PF13451">
    <property type="entry name" value="zf_Tbcl"/>
    <property type="match status" value="1"/>
</dbReference>
<comment type="caution">
    <text evidence="2">The sequence shown here is derived from an EMBL/GenBank/DDBJ whole genome shotgun (WGS) entry which is preliminary data.</text>
</comment>
<accession>A0A0D0MFR2</accession>
<dbReference type="Proteomes" id="UP000032067">
    <property type="component" value="Unassembled WGS sequence"/>
</dbReference>
<organism evidence="2 3">
    <name type="scientific">Variovorax paradoxus</name>
    <dbReference type="NCBI Taxonomy" id="34073"/>
    <lineage>
        <taxon>Bacteria</taxon>
        <taxon>Pseudomonadati</taxon>
        <taxon>Pseudomonadota</taxon>
        <taxon>Betaproteobacteria</taxon>
        <taxon>Burkholderiales</taxon>
        <taxon>Comamonadaceae</taxon>
        <taxon>Variovorax</taxon>
    </lineage>
</organism>
<gene>
    <name evidence="2" type="ORF">RT97_16755</name>
</gene>
<feature type="domain" description="Probable zinc-binding" evidence="1">
    <location>
        <begin position="65"/>
        <end position="112"/>
    </location>
</feature>
<dbReference type="RefSeq" id="WP_042579928.1">
    <property type="nucleotide sequence ID" value="NZ_JXQQ01000037.1"/>
</dbReference>